<dbReference type="EC" id="4.2.1.182" evidence="7"/>
<name>A0A7C5JYB6_THELI</name>
<dbReference type="Gene3D" id="3.50.30.10">
    <property type="entry name" value="Phosphohistidine domain"/>
    <property type="match status" value="1"/>
</dbReference>
<dbReference type="GO" id="GO:0016836">
    <property type="term" value="F:hydro-lyase activity"/>
    <property type="evidence" value="ECO:0007669"/>
    <property type="project" value="UniProtKB-UniRule"/>
</dbReference>
<dbReference type="InterPro" id="IPR020794">
    <property type="entry name" value="PMDh_S"/>
</dbReference>
<dbReference type="PANTHER" id="PTHR36577:SF3">
    <property type="entry name" value="DUF521 DOMAIN PROTEIN (AFU_ORTHOLOGUE AFUA_6G00490)"/>
    <property type="match status" value="1"/>
</dbReference>
<keyword evidence="3 7" id="KW-0456">Lyase</keyword>
<evidence type="ECO:0000256" key="3">
    <source>
        <dbReference type="ARBA" id="ARBA00023239"/>
    </source>
</evidence>
<accession>A0A7C5JYB6</accession>
<evidence type="ECO:0000256" key="5">
    <source>
        <dbReference type="ARBA" id="ARBA00045299"/>
    </source>
</evidence>
<comment type="caution">
    <text evidence="9">The sequence shown here is derived from an EMBL/GenBank/DDBJ whole genome shotgun (WGS) entry which is preliminary data.</text>
</comment>
<dbReference type="InterPro" id="IPR012016">
    <property type="entry name" value="PMDh-S-like"/>
</dbReference>
<evidence type="ECO:0000256" key="7">
    <source>
        <dbReference type="HAMAP-Rule" id="MF_00078"/>
    </source>
</evidence>
<dbReference type="GO" id="GO:0019287">
    <property type="term" value="P:isopentenyl diphosphate biosynthetic process, mevalonate pathway"/>
    <property type="evidence" value="ECO:0007669"/>
    <property type="project" value="UniProtKB-UniRule"/>
</dbReference>
<evidence type="ECO:0000256" key="2">
    <source>
        <dbReference type="ARBA" id="ARBA00023229"/>
    </source>
</evidence>
<comment type="similarity">
    <text evidence="7">Belongs to the AcnX type II small subunit family.</text>
</comment>
<dbReference type="HAMAP" id="MF_00078">
    <property type="entry name" value="PMDh_S"/>
    <property type="match status" value="1"/>
</dbReference>
<dbReference type="EMBL" id="DRTU01000125">
    <property type="protein sequence ID" value="HHI00420.1"/>
    <property type="molecule type" value="Genomic_DNA"/>
</dbReference>
<reference evidence="9" key="1">
    <citation type="journal article" date="2020" name="mSystems">
        <title>Genome- and Community-Level Interaction Insights into Carbon Utilization and Element Cycling Functions of Hydrothermarchaeota in Hydrothermal Sediment.</title>
        <authorList>
            <person name="Zhou Z."/>
            <person name="Liu Y."/>
            <person name="Xu W."/>
            <person name="Pan J."/>
            <person name="Luo Z.H."/>
            <person name="Li M."/>
        </authorList>
    </citation>
    <scope>NUCLEOTIDE SEQUENCE [LARGE SCALE GENOMIC DNA]</scope>
    <source>
        <strain evidence="9">HyVt-93</strain>
    </source>
</reference>
<keyword evidence="2 7" id="KW-0414">Isoprene biosynthesis</keyword>
<evidence type="ECO:0000259" key="8">
    <source>
        <dbReference type="Pfam" id="PF01989"/>
    </source>
</evidence>
<dbReference type="SUPFAM" id="SSF52016">
    <property type="entry name" value="LeuD/IlvD-like"/>
    <property type="match status" value="1"/>
</dbReference>
<evidence type="ECO:0000256" key="1">
    <source>
        <dbReference type="ARBA" id="ARBA00005092"/>
    </source>
</evidence>
<gene>
    <name evidence="9" type="ORF">ENL40_02915</name>
</gene>
<proteinExistence type="inferred from homology"/>
<organism evidence="9">
    <name type="scientific">Thermococcus litoralis</name>
    <dbReference type="NCBI Taxonomy" id="2265"/>
    <lineage>
        <taxon>Archaea</taxon>
        <taxon>Methanobacteriati</taxon>
        <taxon>Methanobacteriota</taxon>
        <taxon>Thermococci</taxon>
        <taxon>Thermococcales</taxon>
        <taxon>Thermococcaceae</taxon>
        <taxon>Thermococcus</taxon>
    </lineage>
</organism>
<dbReference type="CDD" id="cd01356">
    <property type="entry name" value="AcnX_swivel"/>
    <property type="match status" value="1"/>
</dbReference>
<dbReference type="PIRSF" id="PIRSF004966">
    <property type="entry name" value="UCP004966"/>
    <property type="match status" value="1"/>
</dbReference>
<dbReference type="NCBIfam" id="NF003046">
    <property type="entry name" value="PRK03955.1"/>
    <property type="match status" value="1"/>
</dbReference>
<dbReference type="InterPro" id="IPR002840">
    <property type="entry name" value="PMDh-S-like_dom"/>
</dbReference>
<evidence type="ECO:0000256" key="4">
    <source>
        <dbReference type="ARBA" id="ARBA00045120"/>
    </source>
</evidence>
<comment type="subunit">
    <text evidence="6 7">Heterodimer composed of a large subunit (PMDh-L) and a small subunit (PMDh-S).</text>
</comment>
<comment type="catalytic activity">
    <reaction evidence="4">
        <text>(R)-5-phosphomevalonate = (2E)-3-methyl-5-phosphooxypent-2-enoate + H2O</text>
        <dbReference type="Rhea" id="RHEA:78975"/>
        <dbReference type="ChEBI" id="CHEBI:15377"/>
        <dbReference type="ChEBI" id="CHEBI:58146"/>
        <dbReference type="ChEBI" id="CHEBI:229665"/>
        <dbReference type="EC" id="4.2.1.182"/>
    </reaction>
    <physiologicalReaction direction="left-to-right" evidence="4">
        <dbReference type="Rhea" id="RHEA:78976"/>
    </physiologicalReaction>
</comment>
<dbReference type="AlphaFoldDB" id="A0A7C5JYB6"/>
<feature type="domain" description="Phosphomevalonate dehydratase small subunit-like" evidence="8">
    <location>
        <begin position="24"/>
        <end position="103"/>
    </location>
</feature>
<evidence type="ECO:0000313" key="9">
    <source>
        <dbReference type="EMBL" id="HHI00420.1"/>
    </source>
</evidence>
<feature type="active site" description="Proton acceptor" evidence="7">
    <location>
        <position position="62"/>
    </location>
</feature>
<dbReference type="Pfam" id="PF01989">
    <property type="entry name" value="AcnX_swivel_put"/>
    <property type="match status" value="1"/>
</dbReference>
<comment type="pathway">
    <text evidence="1 7">Isoprenoid biosynthesis; isopentenyl diphosphate biosynthesis via mevalonate pathway.</text>
</comment>
<evidence type="ECO:0000256" key="6">
    <source>
        <dbReference type="ARBA" id="ARBA00046520"/>
    </source>
</evidence>
<dbReference type="PANTHER" id="PTHR36577">
    <property type="entry name" value="DUF521 DOMAIN PROTEIN (AFU_ORTHOLOGUE AFUA_6G00490)"/>
    <property type="match status" value="1"/>
</dbReference>
<comment type="function">
    <text evidence="5 7">Component of a hydro-lyase that catalyzes the dehydration of mevalonate 5-phosphate (MVA5P) to form trans-anhydromevalonate 5-phosphate (tAHMP). Involved in the archaeal mevalonate (MVA) pathway, which provides fundamental precursors for isoprenoid biosynthesis, such as isopentenyl diphosphate (IPP) and dimethylallyl diphosphate (DMAPP).</text>
</comment>
<dbReference type="Proteomes" id="UP000886217">
    <property type="component" value="Unassembled WGS sequence"/>
</dbReference>
<protein>
    <recommendedName>
        <fullName evidence="7">Phosphomevalonate dehydratase small subunit</fullName>
        <shortName evidence="7">PMDh small subunit</shortName>
        <shortName evidence="7">PMDh-S</shortName>
        <ecNumber evidence="7">4.2.1.182</ecNumber>
    </recommendedName>
</protein>
<sequence>MRLKGRKITRGKAKGIALVSKKPLSFLGGVDPETGIVKDIESDIRGESIKDKILVFPRGKGSTVGSYVIYQLKKNGVAPKAIIVEEAETIVATGAIIAEIPMVDKVDISKIKSGQIVEVDADKGEVFIEE</sequence>